<organism evidence="2 3">
    <name type="scientific">Halocalculus aciditolerans</name>
    <dbReference type="NCBI Taxonomy" id="1383812"/>
    <lineage>
        <taxon>Archaea</taxon>
        <taxon>Methanobacteriati</taxon>
        <taxon>Methanobacteriota</taxon>
        <taxon>Stenosarchaea group</taxon>
        <taxon>Halobacteria</taxon>
        <taxon>Halobacteriales</taxon>
        <taxon>Halobacteriaceae</taxon>
        <taxon>Halocalculus</taxon>
    </lineage>
</organism>
<dbReference type="Proteomes" id="UP000607197">
    <property type="component" value="Unassembled WGS sequence"/>
</dbReference>
<evidence type="ECO:0000313" key="3">
    <source>
        <dbReference type="Proteomes" id="UP000607197"/>
    </source>
</evidence>
<reference evidence="2" key="1">
    <citation type="journal article" date="2014" name="Int. J. Syst. Evol. Microbiol.">
        <title>Complete genome sequence of Corynebacterium casei LMG S-19264T (=DSM 44701T), isolated from a smear-ripened cheese.</title>
        <authorList>
            <consortium name="US DOE Joint Genome Institute (JGI-PGF)"/>
            <person name="Walter F."/>
            <person name="Albersmeier A."/>
            <person name="Kalinowski J."/>
            <person name="Ruckert C."/>
        </authorList>
    </citation>
    <scope>NUCLEOTIDE SEQUENCE</scope>
    <source>
        <strain evidence="2">JCM 19596</strain>
    </source>
</reference>
<dbReference type="EMBL" id="BMPG01000010">
    <property type="protein sequence ID" value="GGL73446.1"/>
    <property type="molecule type" value="Genomic_DNA"/>
</dbReference>
<dbReference type="AlphaFoldDB" id="A0A830FGZ5"/>
<accession>A0A830FGZ5</accession>
<keyword evidence="1" id="KW-1133">Transmembrane helix</keyword>
<keyword evidence="1" id="KW-0472">Membrane</keyword>
<feature type="transmembrane region" description="Helical" evidence="1">
    <location>
        <begin position="87"/>
        <end position="112"/>
    </location>
</feature>
<sequence>MADSDTDWIDRADGKSAGTVLFLLIASPFMAAAAGISEATYALTQIYTVAAGAFAEGIGDFIAAFTSSPAEAMSGVIEGTVQSLNTGPWAVLGVFQIPIFAAMILVTAWLFLEFLDRRNSDIPFTGADIPLLGNDSDGQEE</sequence>
<dbReference type="RefSeq" id="WP_188981055.1">
    <property type="nucleotide sequence ID" value="NZ_BMPG01000010.1"/>
</dbReference>
<proteinExistence type="predicted"/>
<keyword evidence="1" id="KW-0812">Transmembrane</keyword>
<comment type="caution">
    <text evidence="2">The sequence shown here is derived from an EMBL/GenBank/DDBJ whole genome shotgun (WGS) entry which is preliminary data.</text>
</comment>
<protein>
    <submittedName>
        <fullName evidence="2">Uncharacterized protein</fullName>
    </submittedName>
</protein>
<dbReference type="OrthoDB" id="290612at2157"/>
<name>A0A830FGZ5_9EURY</name>
<gene>
    <name evidence="2" type="ORF">GCM10009039_34440</name>
</gene>
<reference evidence="2" key="2">
    <citation type="submission" date="2020-09" db="EMBL/GenBank/DDBJ databases">
        <authorList>
            <person name="Sun Q."/>
            <person name="Ohkuma M."/>
        </authorList>
    </citation>
    <scope>NUCLEOTIDE SEQUENCE</scope>
    <source>
        <strain evidence="2">JCM 19596</strain>
    </source>
</reference>
<evidence type="ECO:0000256" key="1">
    <source>
        <dbReference type="SAM" id="Phobius"/>
    </source>
</evidence>
<feature type="transmembrane region" description="Helical" evidence="1">
    <location>
        <begin position="20"/>
        <end position="39"/>
    </location>
</feature>
<keyword evidence="3" id="KW-1185">Reference proteome</keyword>
<evidence type="ECO:0000313" key="2">
    <source>
        <dbReference type="EMBL" id="GGL73446.1"/>
    </source>
</evidence>